<name>A0A6I6ENC0_9CLOT</name>
<dbReference type="PANTHER" id="PTHR46558">
    <property type="entry name" value="TRACRIPTIONAL REGULATORY PROTEIN-RELATED-RELATED"/>
    <property type="match status" value="1"/>
</dbReference>
<keyword evidence="4" id="KW-1185">Reference proteome</keyword>
<keyword evidence="1" id="KW-0238">DNA-binding</keyword>
<dbReference type="InterPro" id="IPR010982">
    <property type="entry name" value="Lambda_DNA-bd_dom_sf"/>
</dbReference>
<evidence type="ECO:0000256" key="1">
    <source>
        <dbReference type="ARBA" id="ARBA00023125"/>
    </source>
</evidence>
<proteinExistence type="predicted"/>
<evidence type="ECO:0000259" key="2">
    <source>
        <dbReference type="PROSITE" id="PS50943"/>
    </source>
</evidence>
<dbReference type="EMBL" id="CP046522">
    <property type="protein sequence ID" value="QGU93953.1"/>
    <property type="molecule type" value="Genomic_DNA"/>
</dbReference>
<dbReference type="InterPro" id="IPR015927">
    <property type="entry name" value="Peptidase_S24_S26A/B/C"/>
</dbReference>
<dbReference type="AlphaFoldDB" id="A0A6I6ENC0"/>
<dbReference type="Proteomes" id="UP000422764">
    <property type="component" value="Chromosome"/>
</dbReference>
<organism evidence="3 4">
    <name type="scientific">Clostridium bovifaecis</name>
    <dbReference type="NCBI Taxonomy" id="2184719"/>
    <lineage>
        <taxon>Bacteria</taxon>
        <taxon>Bacillati</taxon>
        <taxon>Bacillota</taxon>
        <taxon>Clostridia</taxon>
        <taxon>Eubacteriales</taxon>
        <taxon>Clostridiaceae</taxon>
        <taxon>Clostridium</taxon>
    </lineage>
</organism>
<dbReference type="GO" id="GO:0003677">
    <property type="term" value="F:DNA binding"/>
    <property type="evidence" value="ECO:0007669"/>
    <property type="project" value="UniProtKB-KW"/>
</dbReference>
<evidence type="ECO:0000313" key="4">
    <source>
        <dbReference type="Proteomes" id="UP000422764"/>
    </source>
</evidence>
<dbReference type="InterPro" id="IPR001387">
    <property type="entry name" value="Cro/C1-type_HTH"/>
</dbReference>
<reference evidence="3 4" key="1">
    <citation type="submission" date="2019-12" db="EMBL/GenBank/DDBJ databases">
        <title>Genome sequenceing of Clostridium bovifaecis.</title>
        <authorList>
            <person name="Yao Y."/>
        </authorList>
    </citation>
    <scope>NUCLEOTIDE SEQUENCE [LARGE SCALE GENOMIC DNA]</scope>
    <source>
        <strain evidence="3 4">BXX</strain>
    </source>
</reference>
<dbReference type="Pfam" id="PF00717">
    <property type="entry name" value="Peptidase_S24"/>
    <property type="match status" value="1"/>
</dbReference>
<feature type="domain" description="HTH cro/C1-type" evidence="2">
    <location>
        <begin position="8"/>
        <end position="62"/>
    </location>
</feature>
<dbReference type="Pfam" id="PF01381">
    <property type="entry name" value="HTH_3"/>
    <property type="match status" value="1"/>
</dbReference>
<dbReference type="PROSITE" id="PS50943">
    <property type="entry name" value="HTH_CROC1"/>
    <property type="match status" value="1"/>
</dbReference>
<dbReference type="SMART" id="SM00530">
    <property type="entry name" value="HTH_XRE"/>
    <property type="match status" value="1"/>
</dbReference>
<protein>
    <submittedName>
        <fullName evidence="3">Helix-turn-helix domain-containing protein</fullName>
    </submittedName>
</protein>
<dbReference type="SUPFAM" id="SSF51306">
    <property type="entry name" value="LexA/Signal peptidase"/>
    <property type="match status" value="1"/>
</dbReference>
<dbReference type="Gene3D" id="2.10.109.10">
    <property type="entry name" value="Umud Fragment, subunit A"/>
    <property type="match status" value="1"/>
</dbReference>
<dbReference type="SUPFAM" id="SSF47413">
    <property type="entry name" value="lambda repressor-like DNA-binding domains"/>
    <property type="match status" value="1"/>
</dbReference>
<dbReference type="InterPro" id="IPR036286">
    <property type="entry name" value="LexA/Signal_pep-like_sf"/>
</dbReference>
<sequence>MSRVGSKIKEARLSLKMTEKQLAKKLGVSESFIKEVESGRKVVSESVMDKISKVLGKDLNDITMSFEAQVFEETLNEKENKKENKKTVEAVNDLWNDAFSSVLKTVPIYGYDMNKALGLRQMPIINNKIEGYSKDKVMFLQIEEDDMIGFRISKGDMAFGHITHEVENNAICLIEHGDKRYIRQIKRLDSSKLLLISNSNTLRTETVGVKDIKVLVRLDRVEIKL</sequence>
<gene>
    <name evidence="3" type="ORF">GOM49_01325</name>
</gene>
<dbReference type="CDD" id="cd00093">
    <property type="entry name" value="HTH_XRE"/>
    <property type="match status" value="1"/>
</dbReference>
<accession>A0A6I6ENC0</accession>
<dbReference type="Gene3D" id="1.10.260.40">
    <property type="entry name" value="lambda repressor-like DNA-binding domains"/>
    <property type="match status" value="1"/>
</dbReference>
<dbReference type="PANTHER" id="PTHR46558:SF3">
    <property type="entry name" value="TRANSCRIPTIONAL REGULATOR"/>
    <property type="match status" value="1"/>
</dbReference>
<evidence type="ECO:0000313" key="3">
    <source>
        <dbReference type="EMBL" id="QGU93953.1"/>
    </source>
</evidence>